<dbReference type="STRING" id="650164.K5WI28"/>
<dbReference type="RefSeq" id="XP_007391596.1">
    <property type="nucleotide sequence ID" value="XM_007391534.1"/>
</dbReference>
<dbReference type="AlphaFoldDB" id="K5WI28"/>
<accession>K5WI28</accession>
<organism evidence="2 3">
    <name type="scientific">Phanerochaete carnosa (strain HHB-10118-sp)</name>
    <name type="common">White-rot fungus</name>
    <name type="synonym">Peniophora carnosa</name>
    <dbReference type="NCBI Taxonomy" id="650164"/>
    <lineage>
        <taxon>Eukaryota</taxon>
        <taxon>Fungi</taxon>
        <taxon>Dikarya</taxon>
        <taxon>Basidiomycota</taxon>
        <taxon>Agaricomycotina</taxon>
        <taxon>Agaricomycetes</taxon>
        <taxon>Polyporales</taxon>
        <taxon>Phanerochaetaceae</taxon>
        <taxon>Phanerochaete</taxon>
    </lineage>
</organism>
<dbReference type="GeneID" id="18908356"/>
<reference evidence="2 3" key="1">
    <citation type="journal article" date="2012" name="BMC Genomics">
        <title>Comparative genomics of the white-rot fungi, Phanerochaete carnosa and P. chrysosporium, to elucidate the genetic basis of the distinct wood types they colonize.</title>
        <authorList>
            <person name="Suzuki H."/>
            <person name="MacDonald J."/>
            <person name="Syed K."/>
            <person name="Salamov A."/>
            <person name="Hori C."/>
            <person name="Aerts A."/>
            <person name="Henrissat B."/>
            <person name="Wiebenga A."/>
            <person name="vanKuyk P.A."/>
            <person name="Barry K."/>
            <person name="Lindquist E."/>
            <person name="LaButti K."/>
            <person name="Lapidus A."/>
            <person name="Lucas S."/>
            <person name="Coutinho P."/>
            <person name="Gong Y."/>
            <person name="Samejima M."/>
            <person name="Mahadevan R."/>
            <person name="Abou-Zaid M."/>
            <person name="de Vries R.P."/>
            <person name="Igarashi K."/>
            <person name="Yadav J.S."/>
            <person name="Grigoriev I.V."/>
            <person name="Master E.R."/>
        </authorList>
    </citation>
    <scope>NUCLEOTIDE SEQUENCE [LARGE SCALE GENOMIC DNA]</scope>
    <source>
        <strain evidence="2 3">HHB-10118-sp</strain>
    </source>
</reference>
<evidence type="ECO:0000313" key="2">
    <source>
        <dbReference type="EMBL" id="EKM59015.1"/>
    </source>
</evidence>
<evidence type="ECO:0000313" key="3">
    <source>
        <dbReference type="Proteomes" id="UP000008370"/>
    </source>
</evidence>
<dbReference type="GO" id="GO:0001716">
    <property type="term" value="F:L-amino-acid oxidase activity"/>
    <property type="evidence" value="ECO:0007669"/>
    <property type="project" value="TreeGrafter"/>
</dbReference>
<evidence type="ECO:0000259" key="1">
    <source>
        <dbReference type="Pfam" id="PF01593"/>
    </source>
</evidence>
<dbReference type="GO" id="GO:0009063">
    <property type="term" value="P:amino acid catabolic process"/>
    <property type="evidence" value="ECO:0007669"/>
    <property type="project" value="TreeGrafter"/>
</dbReference>
<feature type="domain" description="Amine oxidase" evidence="1">
    <location>
        <begin position="218"/>
        <end position="710"/>
    </location>
</feature>
<dbReference type="SUPFAM" id="SSF51905">
    <property type="entry name" value="FAD/NAD(P)-binding domain"/>
    <property type="match status" value="1"/>
</dbReference>
<dbReference type="InterPro" id="IPR050281">
    <property type="entry name" value="Flavin_monoamine_oxidase"/>
</dbReference>
<dbReference type="InParanoid" id="K5WI28"/>
<dbReference type="EMBL" id="JH930469">
    <property type="protein sequence ID" value="EKM59015.1"/>
    <property type="molecule type" value="Genomic_DNA"/>
</dbReference>
<dbReference type="HOGENOM" id="CLU_004498_8_1_1"/>
<dbReference type="KEGG" id="pco:PHACADRAFT_136177"/>
<dbReference type="InterPro" id="IPR036188">
    <property type="entry name" value="FAD/NAD-bd_sf"/>
</dbReference>
<dbReference type="InterPro" id="IPR002937">
    <property type="entry name" value="Amino_oxidase"/>
</dbReference>
<protein>
    <recommendedName>
        <fullName evidence="1">Amine oxidase domain-containing protein</fullName>
    </recommendedName>
</protein>
<name>K5WI28_PHACS</name>
<dbReference type="PANTHER" id="PTHR10742:SF342">
    <property type="entry name" value="AMINE OXIDASE"/>
    <property type="match status" value="1"/>
</dbReference>
<dbReference type="OrthoDB" id="7777654at2759"/>
<dbReference type="Proteomes" id="UP000008370">
    <property type="component" value="Unassembled WGS sequence"/>
</dbReference>
<keyword evidence="3" id="KW-1185">Reference proteome</keyword>
<dbReference type="SUPFAM" id="SSF54373">
    <property type="entry name" value="FAD-linked reductases, C-terminal domain"/>
    <property type="match status" value="1"/>
</dbReference>
<dbReference type="Pfam" id="PF01593">
    <property type="entry name" value="Amino_oxidase"/>
    <property type="match status" value="1"/>
</dbReference>
<dbReference type="Gene3D" id="1.10.10.1620">
    <property type="match status" value="1"/>
</dbReference>
<dbReference type="Gene3D" id="3.90.660.10">
    <property type="match status" value="1"/>
</dbReference>
<dbReference type="PANTHER" id="PTHR10742">
    <property type="entry name" value="FLAVIN MONOAMINE OXIDASE"/>
    <property type="match status" value="1"/>
</dbReference>
<sequence>MSIARPTIHHTVDGSGFQLELPAEWFANVVAISRRTYSQLVTIEYTMFGGLPETRRLASKWGTVNDTMTDLHSGSHQFTFAPQTDDKTLTFSFYHSVSKDMQNRTRSARIRTVPVNKPLDAPREMPDYMMILVFVEDGTQRHTSGPQYNDLVLTIHTMSTQEVVDTGTAALTVQGQQAMRDFIERYVRPGEDYPQPPPPSVPPPRVANLPVAVIGAGVSGLYIGMMLKSLGIKFEIFEGSSRVGGRLYTHKFPKNQGKYQYYDVGAMRYPNTTFMKRTFDLVRNRLNMPNAFIPYLRRNENTFLSYNNITVTRAEDQTQRKSDPDVFKVSVSKGGNVPDTFIAKGSEQMWDVALDELRQLFVKHPFEEAYQELLKWDNYSVRTYLTQILKYPSDVVNWFESVESRTGLMDESLAETVLASLVFNDPNFKGKDIEWFCLDGGSEIVHRAMTAQLPRENQPLLYHRVTAIEESDDGFTMTVTFDGSDNPDTSARRPPQRKFSNVISTMSFACLRMVDLERAGLSYGQKNAIKDLMYTPSIKVGIQFKTAWWERIGIFGGQSSTDMPIRDAVYPSYGPDESHPIQFPGQSRSNCMIASYNGMQDAQRIGGLMKGRDTPEERVMLNLIMRNLAKLHRKPVEELWAEFEDYYPWDFHRDSFQLGAFCQFAPGQFRYAYPYVTQPASSKQRLHFAGDATSCFHGWVAGALNSAWRAVFGMLIAHPELNPNPKEDIIDKFVKIWGATEEYDNESLETVVNLGRIKPANTARPSRLNIN</sequence>
<dbReference type="Gene3D" id="3.50.50.60">
    <property type="entry name" value="FAD/NAD(P)-binding domain"/>
    <property type="match status" value="1"/>
</dbReference>
<gene>
    <name evidence="2" type="ORF">PHACADRAFT_136177</name>
</gene>
<proteinExistence type="predicted"/>
<dbReference type="Gene3D" id="1.10.405.10">
    <property type="entry name" value="Guanine Nucleotide Dissociation Inhibitor, domain 1"/>
    <property type="match status" value="1"/>
</dbReference>